<evidence type="ECO:0000313" key="2">
    <source>
        <dbReference type="EMBL" id="GBF57051.1"/>
    </source>
</evidence>
<keyword evidence="3" id="KW-1185">Reference proteome</keyword>
<evidence type="ECO:0008006" key="4">
    <source>
        <dbReference type="Google" id="ProtNLM"/>
    </source>
</evidence>
<protein>
    <recommendedName>
        <fullName evidence="4">Transglycosylase SLT domain-containing protein</fullName>
    </recommendedName>
</protein>
<feature type="region of interest" description="Disordered" evidence="1">
    <location>
        <begin position="318"/>
        <end position="345"/>
    </location>
</feature>
<sequence length="356" mass="37282">MAVGDRQVTPDAIGGSPVRQAIAHASRSTGMSFQFLLTTAVRESSLNPKAEARTSSATGLFQFLDATWLTTLKRHGAKHGLGAEAAMIDIGANGRPYVADPGVRRAILDLRYDPKISALMAAEFASDNADYLRARTGLEPQAGDLYAAHFLGAGGAADLVNAVRDRPWMSAADLFPSAAAANRPIFYKSNGAERSVAEVLENLRATANRQAPPVGAHELGDEPAHLFGPNAVSDGAIDRDLASRLMATLLENDSFSGQPNDFMRVLGEAAGGTNQKLDGFNPAMLAQLYGAHDRAQEEAGLELIQSIIGMRSIAQILSPGAGDSDTAPDTQSSPDRGLPAASSPVQGFGFNLGSAI</sequence>
<dbReference type="EMBL" id="BFBR01000002">
    <property type="protein sequence ID" value="GBF57051.1"/>
    <property type="molecule type" value="Genomic_DNA"/>
</dbReference>
<accession>A0A2P2E7L4</accession>
<dbReference type="Proteomes" id="UP000245086">
    <property type="component" value="Unassembled WGS sequence"/>
</dbReference>
<comment type="caution">
    <text evidence="2">The sequence shown here is derived from an EMBL/GenBank/DDBJ whole genome shotgun (WGS) entry which is preliminary data.</text>
</comment>
<gene>
    <name evidence="2" type="ORF">PbB2_00710</name>
</gene>
<evidence type="ECO:0000313" key="3">
    <source>
        <dbReference type="Proteomes" id="UP000245086"/>
    </source>
</evidence>
<dbReference type="AlphaFoldDB" id="A0A2P2E7L4"/>
<proteinExistence type="predicted"/>
<organism evidence="2 3">
    <name type="scientific">Candidatus Phycosocius bacilliformis</name>
    <dbReference type="NCBI Taxonomy" id="1445552"/>
    <lineage>
        <taxon>Bacteria</taxon>
        <taxon>Pseudomonadati</taxon>
        <taxon>Pseudomonadota</taxon>
        <taxon>Alphaproteobacteria</taxon>
        <taxon>Caulobacterales</taxon>
        <taxon>Caulobacterales incertae sedis</taxon>
        <taxon>Candidatus Phycosocius</taxon>
    </lineage>
</organism>
<dbReference type="InterPro" id="IPR023346">
    <property type="entry name" value="Lysozyme-like_dom_sf"/>
</dbReference>
<dbReference type="SUPFAM" id="SSF53955">
    <property type="entry name" value="Lysozyme-like"/>
    <property type="match status" value="1"/>
</dbReference>
<evidence type="ECO:0000256" key="1">
    <source>
        <dbReference type="SAM" id="MobiDB-lite"/>
    </source>
</evidence>
<name>A0A2P2E7L4_9PROT</name>
<dbReference type="Gene3D" id="1.10.530.10">
    <property type="match status" value="1"/>
</dbReference>
<reference evidence="2 3" key="1">
    <citation type="journal article" date="2018" name="Genome Announc.">
        <title>Draft Genome Sequence of "Candidatus Phycosocius bacilliformis," an Alphaproteobacterial Ectosymbiont of the Hydrocarbon-Producing Green Alga Botryococcus braunii.</title>
        <authorList>
            <person name="Tanabe Y."/>
            <person name="Yamaguchi H."/>
            <person name="Watanabe M.M."/>
        </authorList>
    </citation>
    <scope>NUCLEOTIDE SEQUENCE [LARGE SCALE GENOMIC DNA]</scope>
    <source>
        <strain evidence="2 3">BOTRYCO-2</strain>
    </source>
</reference>